<accession>A0A8S1ELV2</accession>
<evidence type="ECO:0000313" key="14">
    <source>
        <dbReference type="Proteomes" id="UP000494206"/>
    </source>
</evidence>
<dbReference type="PANTHER" id="PTHR10791:SF112">
    <property type="entry name" value="SUGAR TRANSPORTER SWEET1"/>
    <property type="match status" value="1"/>
</dbReference>
<evidence type="ECO:0000256" key="2">
    <source>
        <dbReference type="ARBA" id="ARBA00004653"/>
    </source>
</evidence>
<feature type="transmembrane region" description="Helical" evidence="12">
    <location>
        <begin position="187"/>
        <end position="208"/>
    </location>
</feature>
<comment type="similarity">
    <text evidence="3 12">Belongs to the SWEET sugar transporter family.</text>
</comment>
<keyword evidence="8" id="KW-0677">Repeat</keyword>
<gene>
    <name evidence="13" type="ORF">CBOVIS_LOCUS4737</name>
</gene>
<keyword evidence="4 12" id="KW-0813">Transport</keyword>
<evidence type="ECO:0000313" key="13">
    <source>
        <dbReference type="EMBL" id="CAB3402068.1"/>
    </source>
</evidence>
<feature type="transmembrane region" description="Helical" evidence="12">
    <location>
        <begin position="160"/>
        <end position="181"/>
    </location>
</feature>
<evidence type="ECO:0000256" key="7">
    <source>
        <dbReference type="ARBA" id="ARBA00022692"/>
    </source>
</evidence>
<keyword evidence="6 12" id="KW-0762">Sugar transport</keyword>
<reference evidence="13 14" key="1">
    <citation type="submission" date="2020-04" db="EMBL/GenBank/DDBJ databases">
        <authorList>
            <person name="Laetsch R D."/>
            <person name="Stevens L."/>
            <person name="Kumar S."/>
            <person name="Blaxter L. M."/>
        </authorList>
    </citation>
    <scope>NUCLEOTIDE SEQUENCE [LARGE SCALE GENOMIC DNA]</scope>
</reference>
<dbReference type="FunFam" id="1.20.1280.290:FF:000004">
    <property type="entry name" value="Sugar transporter SWEET"/>
    <property type="match status" value="1"/>
</dbReference>
<dbReference type="Pfam" id="PF03083">
    <property type="entry name" value="MtN3_slv"/>
    <property type="match status" value="2"/>
</dbReference>
<sequence>MAFGEEVLPYLSITALSSTVGLFLCGFQICSRIQQRGTTDGTSPAPFLLPFISCAFFVQYGVLKNDNVIITTNCVGFALYSLYLSYFYLKTRNRRFLNKIIFVELMLIVGMVYYTTSLELPHETALTHLGNVCIVLNIASIGAPLLEIGKIIRTKSSESLPLPLCIACFLVSIQWLFYGIIVEDSVIIFPNCVATFISVIQLSLFVIYPAAPTYSKFHDYSHEI</sequence>
<dbReference type="InterPro" id="IPR004316">
    <property type="entry name" value="SWEET_rpt"/>
</dbReference>
<evidence type="ECO:0000256" key="12">
    <source>
        <dbReference type="RuleBase" id="RU910715"/>
    </source>
</evidence>
<feature type="transmembrane region" description="Helical" evidence="12">
    <location>
        <begin position="96"/>
        <end position="116"/>
    </location>
</feature>
<dbReference type="AlphaFoldDB" id="A0A8S1ELV2"/>
<comment type="subcellular location">
    <subcellularLocation>
        <location evidence="1 12">Cell membrane</location>
        <topology evidence="1 12">Multi-pass membrane protein</topology>
    </subcellularLocation>
    <subcellularLocation>
        <location evidence="2">Golgi apparatus membrane</location>
        <topology evidence="2">Multi-pass membrane protein</topology>
    </subcellularLocation>
</comment>
<protein>
    <recommendedName>
        <fullName evidence="12">Sugar transporter SWEET</fullName>
    </recommendedName>
</protein>
<comment type="caution">
    <text evidence="13">The sequence shown here is derived from an EMBL/GenBank/DDBJ whole genome shotgun (WGS) entry which is preliminary data.</text>
</comment>
<feature type="transmembrane region" description="Helical" evidence="12">
    <location>
        <begin position="45"/>
        <end position="62"/>
    </location>
</feature>
<dbReference type="Proteomes" id="UP000494206">
    <property type="component" value="Unassembled WGS sequence"/>
</dbReference>
<dbReference type="Gene3D" id="1.20.1280.290">
    <property type="match status" value="2"/>
</dbReference>
<dbReference type="GO" id="GO:0005886">
    <property type="term" value="C:plasma membrane"/>
    <property type="evidence" value="ECO:0007669"/>
    <property type="project" value="UniProtKB-SubCell"/>
</dbReference>
<keyword evidence="11 12" id="KW-0472">Membrane</keyword>
<dbReference type="InterPro" id="IPR047664">
    <property type="entry name" value="SWEET"/>
</dbReference>
<evidence type="ECO:0000256" key="6">
    <source>
        <dbReference type="ARBA" id="ARBA00022597"/>
    </source>
</evidence>
<dbReference type="PANTHER" id="PTHR10791">
    <property type="entry name" value="RAG1-ACTIVATING PROTEIN 1"/>
    <property type="match status" value="1"/>
</dbReference>
<organism evidence="13 14">
    <name type="scientific">Caenorhabditis bovis</name>
    <dbReference type="NCBI Taxonomy" id="2654633"/>
    <lineage>
        <taxon>Eukaryota</taxon>
        <taxon>Metazoa</taxon>
        <taxon>Ecdysozoa</taxon>
        <taxon>Nematoda</taxon>
        <taxon>Chromadorea</taxon>
        <taxon>Rhabditida</taxon>
        <taxon>Rhabditina</taxon>
        <taxon>Rhabditomorpha</taxon>
        <taxon>Rhabditoidea</taxon>
        <taxon>Rhabditidae</taxon>
        <taxon>Peloderinae</taxon>
        <taxon>Caenorhabditis</taxon>
    </lineage>
</organism>
<dbReference type="EMBL" id="CADEPM010000003">
    <property type="protein sequence ID" value="CAB3402068.1"/>
    <property type="molecule type" value="Genomic_DNA"/>
</dbReference>
<evidence type="ECO:0000256" key="11">
    <source>
        <dbReference type="ARBA" id="ARBA00023136"/>
    </source>
</evidence>
<dbReference type="GO" id="GO:0000139">
    <property type="term" value="C:Golgi membrane"/>
    <property type="evidence" value="ECO:0007669"/>
    <property type="project" value="UniProtKB-SubCell"/>
</dbReference>
<evidence type="ECO:0000256" key="10">
    <source>
        <dbReference type="ARBA" id="ARBA00023034"/>
    </source>
</evidence>
<evidence type="ECO:0000256" key="5">
    <source>
        <dbReference type="ARBA" id="ARBA00022475"/>
    </source>
</evidence>
<evidence type="ECO:0000256" key="8">
    <source>
        <dbReference type="ARBA" id="ARBA00022737"/>
    </source>
</evidence>
<keyword evidence="14" id="KW-1185">Reference proteome</keyword>
<keyword evidence="5" id="KW-1003">Cell membrane</keyword>
<feature type="transmembrane region" description="Helical" evidence="12">
    <location>
        <begin position="128"/>
        <end position="148"/>
    </location>
</feature>
<dbReference type="GO" id="GO:0051119">
    <property type="term" value="F:sugar transmembrane transporter activity"/>
    <property type="evidence" value="ECO:0007669"/>
    <property type="project" value="InterPro"/>
</dbReference>
<keyword evidence="7 12" id="KW-0812">Transmembrane</keyword>
<evidence type="ECO:0000256" key="4">
    <source>
        <dbReference type="ARBA" id="ARBA00022448"/>
    </source>
</evidence>
<proteinExistence type="inferred from homology"/>
<comment type="function">
    <text evidence="12">Mediates sugar transport across membranes.</text>
</comment>
<name>A0A8S1ELV2_9PELO</name>
<evidence type="ECO:0000256" key="3">
    <source>
        <dbReference type="ARBA" id="ARBA00007809"/>
    </source>
</evidence>
<evidence type="ECO:0000256" key="1">
    <source>
        <dbReference type="ARBA" id="ARBA00004651"/>
    </source>
</evidence>
<dbReference type="OrthoDB" id="409725at2759"/>
<evidence type="ECO:0000256" key="9">
    <source>
        <dbReference type="ARBA" id="ARBA00022989"/>
    </source>
</evidence>
<feature type="transmembrane region" description="Helical" evidence="12">
    <location>
        <begin position="68"/>
        <end position="89"/>
    </location>
</feature>
<keyword evidence="9 12" id="KW-1133">Transmembrane helix</keyword>
<feature type="transmembrane region" description="Helical" evidence="12">
    <location>
        <begin position="12"/>
        <end position="33"/>
    </location>
</feature>
<keyword evidence="10" id="KW-0333">Golgi apparatus</keyword>